<evidence type="ECO:0000256" key="4">
    <source>
        <dbReference type="PIRSR" id="PIRSR001365-1"/>
    </source>
</evidence>
<evidence type="ECO:0000313" key="6">
    <source>
        <dbReference type="EMBL" id="SDM97232.1"/>
    </source>
</evidence>
<feature type="active site" description="Proton donor/acceptor" evidence="4">
    <location>
        <position position="166"/>
    </location>
</feature>
<dbReference type="SMART" id="SM01130">
    <property type="entry name" value="DHDPS"/>
    <property type="match status" value="1"/>
</dbReference>
<feature type="binding site" evidence="5">
    <location>
        <position position="79"/>
    </location>
    <ligand>
        <name>pyruvate</name>
        <dbReference type="ChEBI" id="CHEBI:15361"/>
    </ligand>
</feature>
<dbReference type="PRINTS" id="PR00146">
    <property type="entry name" value="DHPICSNTHASE"/>
</dbReference>
<dbReference type="Gene3D" id="3.20.20.70">
    <property type="entry name" value="Aldolase class I"/>
    <property type="match status" value="1"/>
</dbReference>
<proteinExistence type="inferred from homology"/>
<dbReference type="Proteomes" id="UP000199639">
    <property type="component" value="Unassembled WGS sequence"/>
</dbReference>
<gene>
    <name evidence="6" type="ORF">SAMN05216368_103103</name>
</gene>
<protein>
    <submittedName>
        <fullName evidence="6">4-hydroxy-tetrahydrodipicolinate synthase</fullName>
    </submittedName>
</protein>
<dbReference type="GO" id="GO:0008840">
    <property type="term" value="F:4-hydroxy-tetrahydrodipicolinate synthase activity"/>
    <property type="evidence" value="ECO:0007669"/>
    <property type="project" value="TreeGrafter"/>
</dbReference>
<evidence type="ECO:0000256" key="1">
    <source>
        <dbReference type="ARBA" id="ARBA00007592"/>
    </source>
</evidence>
<dbReference type="CDD" id="cd00408">
    <property type="entry name" value="DHDPS-like"/>
    <property type="match status" value="1"/>
</dbReference>
<dbReference type="SUPFAM" id="SSF51569">
    <property type="entry name" value="Aldolase"/>
    <property type="match status" value="1"/>
</dbReference>
<dbReference type="InterPro" id="IPR013785">
    <property type="entry name" value="Aldolase_TIM"/>
</dbReference>
<name>A0A5E9FVT4_9MICO</name>
<reference evidence="6 7" key="1">
    <citation type="submission" date="2016-10" db="EMBL/GenBank/DDBJ databases">
        <authorList>
            <person name="Varghese N."/>
            <person name="Submissions S."/>
        </authorList>
    </citation>
    <scope>NUCLEOTIDE SEQUENCE [LARGE SCALE GENOMIC DNA]</scope>
    <source>
        <strain evidence="6 7">CGMCC 1.11215</strain>
    </source>
</reference>
<dbReference type="EMBL" id="FNIB01000003">
    <property type="protein sequence ID" value="SDM97232.1"/>
    <property type="molecule type" value="Genomic_DNA"/>
</dbReference>
<evidence type="ECO:0000256" key="3">
    <source>
        <dbReference type="PIRNR" id="PIRNR001365"/>
    </source>
</evidence>
<dbReference type="STRING" id="1424659.SAMN05216368_103103"/>
<sequence>MDWPYIAERAANPISQRTGGWSERRKARTPTKGHTLFTGLSAFPLTPIDEKGIDKRAFVGLVTRLADAGVDSIGALGSTGGYAYLSREQRAWAARTAVEAAGTTPVIVGIGALRTRDVLNLAADAQSAGAAAVLLAPMTYQPLTDDEVFGLYEAVTAEISVPLVVYDNPGTTHVTFSDELHGRIAVLPKIGSIKIPGIAVEEAPGRIAVLRAVIPAHVTIGVSGDWLAAGGLLGGADAWYSVLAGLFPETVLAITRAAQTGSSAAAVAASDRLEPLWALFQRYGSLRVVSAAAESLGLVNSPNLPLPLLGLDHAARRELEAALVVLGLN</sequence>
<dbReference type="GO" id="GO:0005829">
    <property type="term" value="C:cytosol"/>
    <property type="evidence" value="ECO:0007669"/>
    <property type="project" value="TreeGrafter"/>
</dbReference>
<evidence type="ECO:0000256" key="2">
    <source>
        <dbReference type="ARBA" id="ARBA00023239"/>
    </source>
</evidence>
<dbReference type="PANTHER" id="PTHR12128">
    <property type="entry name" value="DIHYDRODIPICOLINATE SYNTHASE"/>
    <property type="match status" value="1"/>
</dbReference>
<dbReference type="InterPro" id="IPR002220">
    <property type="entry name" value="DapA-like"/>
</dbReference>
<accession>A0A5E9FVT4</accession>
<feature type="active site" description="Schiff-base intermediate with substrate" evidence="4">
    <location>
        <position position="194"/>
    </location>
</feature>
<organism evidence="6 7">
    <name type="scientific">Cryobacterium flavum</name>
    <dbReference type="NCBI Taxonomy" id="1424659"/>
    <lineage>
        <taxon>Bacteria</taxon>
        <taxon>Bacillati</taxon>
        <taxon>Actinomycetota</taxon>
        <taxon>Actinomycetes</taxon>
        <taxon>Micrococcales</taxon>
        <taxon>Microbacteriaceae</taxon>
        <taxon>Cryobacterium</taxon>
    </lineage>
</organism>
<dbReference type="PIRSF" id="PIRSF001365">
    <property type="entry name" value="DHDPS"/>
    <property type="match status" value="1"/>
</dbReference>
<comment type="similarity">
    <text evidence="1 3">Belongs to the DapA family.</text>
</comment>
<evidence type="ECO:0000313" key="7">
    <source>
        <dbReference type="Proteomes" id="UP000199639"/>
    </source>
</evidence>
<dbReference type="RefSeq" id="WP_369827375.1">
    <property type="nucleotide sequence ID" value="NZ_FNIB01000003.1"/>
</dbReference>
<keyword evidence="2 3" id="KW-0456">Lyase</keyword>
<dbReference type="PANTHER" id="PTHR12128:SF66">
    <property type="entry name" value="4-HYDROXY-2-OXOGLUTARATE ALDOLASE, MITOCHONDRIAL"/>
    <property type="match status" value="1"/>
</dbReference>
<evidence type="ECO:0000256" key="5">
    <source>
        <dbReference type="PIRSR" id="PIRSR001365-2"/>
    </source>
</evidence>
<dbReference type="Pfam" id="PF00701">
    <property type="entry name" value="DHDPS"/>
    <property type="match status" value="1"/>
</dbReference>
<dbReference type="AlphaFoldDB" id="A0A5E9FVT4"/>